<proteinExistence type="predicted"/>
<dbReference type="Proteomes" id="UP000182769">
    <property type="component" value="Unassembled WGS sequence"/>
</dbReference>
<dbReference type="STRING" id="1137284.GCA_001418205_01175"/>
<sequence length="121" mass="13905">MGDVIDIKEYLSSVPDDNELKIALLKSLDAMPVELSDAERQEVYQYAKGLWTQVKKMEADSLKSFTLEIPCTAEQRELLNIQLNECIHFLINPRTKMINNLVAELIVGKIKEIQVRQLLME</sequence>
<keyword evidence="2" id="KW-1185">Reference proteome</keyword>
<dbReference type="EMBL" id="CYHG01000003">
    <property type="protein sequence ID" value="CUB03326.1"/>
    <property type="molecule type" value="Genomic_DNA"/>
</dbReference>
<evidence type="ECO:0000313" key="2">
    <source>
        <dbReference type="Proteomes" id="UP000182769"/>
    </source>
</evidence>
<organism evidence="1 2">
    <name type="scientific">Marinomonas fungiae</name>
    <dbReference type="NCBI Taxonomy" id="1137284"/>
    <lineage>
        <taxon>Bacteria</taxon>
        <taxon>Pseudomonadati</taxon>
        <taxon>Pseudomonadota</taxon>
        <taxon>Gammaproteobacteria</taxon>
        <taxon>Oceanospirillales</taxon>
        <taxon>Oceanospirillaceae</taxon>
        <taxon>Marinomonas</taxon>
    </lineage>
</organism>
<accession>A0A0K6IJR9</accession>
<dbReference type="OrthoDB" id="9923354at2"/>
<gene>
    <name evidence="1" type="ORF">Ga0061065_103176</name>
</gene>
<dbReference type="AlphaFoldDB" id="A0A0K6IJR9"/>
<dbReference type="RefSeq" id="WP_055462287.1">
    <property type="nucleotide sequence ID" value="NZ_CYHG01000003.1"/>
</dbReference>
<evidence type="ECO:0000313" key="1">
    <source>
        <dbReference type="EMBL" id="CUB03326.1"/>
    </source>
</evidence>
<protein>
    <submittedName>
        <fullName evidence="1">Uncharacterized protein</fullName>
    </submittedName>
</protein>
<reference evidence="2" key="1">
    <citation type="submission" date="2015-08" db="EMBL/GenBank/DDBJ databases">
        <authorList>
            <person name="Varghese N."/>
        </authorList>
    </citation>
    <scope>NUCLEOTIDE SEQUENCE [LARGE SCALE GENOMIC DNA]</scope>
    <source>
        <strain evidence="2">JCM 18476</strain>
    </source>
</reference>
<name>A0A0K6IJR9_9GAMM</name>